<dbReference type="EMBL" id="JASBNA010000003">
    <property type="protein sequence ID" value="KAK7693956.1"/>
    <property type="molecule type" value="Genomic_DNA"/>
</dbReference>
<sequence length="88" mass="9683">MIPINSAPDSIVINGIRTVLIQPMSSAPYRLQYLFQMSGTDAPRCLSGSAHFPDSTGPCLLEALPELPTRPIALQRQRKRRPEVPDIA</sequence>
<name>A0AAW0GMG7_9APHY</name>
<evidence type="ECO:0000313" key="2">
    <source>
        <dbReference type="Proteomes" id="UP001385951"/>
    </source>
</evidence>
<comment type="caution">
    <text evidence="1">The sequence shown here is derived from an EMBL/GenBank/DDBJ whole genome shotgun (WGS) entry which is preliminary data.</text>
</comment>
<dbReference type="Proteomes" id="UP001385951">
    <property type="component" value="Unassembled WGS sequence"/>
</dbReference>
<keyword evidence="2" id="KW-1185">Reference proteome</keyword>
<reference evidence="1 2" key="1">
    <citation type="submission" date="2022-09" db="EMBL/GenBank/DDBJ databases">
        <authorList>
            <person name="Palmer J.M."/>
        </authorList>
    </citation>
    <scope>NUCLEOTIDE SEQUENCE [LARGE SCALE GENOMIC DNA]</scope>
    <source>
        <strain evidence="1 2">DSM 7382</strain>
    </source>
</reference>
<accession>A0AAW0GMG7</accession>
<proteinExistence type="predicted"/>
<protein>
    <submittedName>
        <fullName evidence="1">Uncharacterized protein</fullName>
    </submittedName>
</protein>
<dbReference type="AlphaFoldDB" id="A0AAW0GMG7"/>
<evidence type="ECO:0000313" key="1">
    <source>
        <dbReference type="EMBL" id="KAK7693956.1"/>
    </source>
</evidence>
<gene>
    <name evidence="1" type="ORF">QCA50_003531</name>
</gene>
<organism evidence="1 2">
    <name type="scientific">Cerrena zonata</name>
    <dbReference type="NCBI Taxonomy" id="2478898"/>
    <lineage>
        <taxon>Eukaryota</taxon>
        <taxon>Fungi</taxon>
        <taxon>Dikarya</taxon>
        <taxon>Basidiomycota</taxon>
        <taxon>Agaricomycotina</taxon>
        <taxon>Agaricomycetes</taxon>
        <taxon>Polyporales</taxon>
        <taxon>Cerrenaceae</taxon>
        <taxon>Cerrena</taxon>
    </lineage>
</organism>